<dbReference type="Proteomes" id="UP000542811">
    <property type="component" value="Unassembled WGS sequence"/>
</dbReference>
<dbReference type="InterPro" id="IPR008927">
    <property type="entry name" value="6-PGluconate_DH-like_C_sf"/>
</dbReference>
<dbReference type="EMBL" id="JACHXX010000016">
    <property type="protein sequence ID" value="MBB3166381.1"/>
    <property type="molecule type" value="Genomic_DNA"/>
</dbReference>
<dbReference type="SUPFAM" id="SSF48179">
    <property type="entry name" value="6-phosphogluconate dehydrogenase C-terminal domain-like"/>
    <property type="match status" value="1"/>
</dbReference>
<feature type="domain" description="3-hydroxyisobutyrate dehydrogenase-like NAD-binding" evidence="1">
    <location>
        <begin position="2"/>
        <end position="85"/>
    </location>
</feature>
<accession>A0ABR6GKL1</accession>
<dbReference type="Pfam" id="PF14833">
    <property type="entry name" value="NAD_binding_11"/>
    <property type="match status" value="1"/>
</dbReference>
<comment type="caution">
    <text evidence="2">The sequence shown here is derived from an EMBL/GenBank/DDBJ whole genome shotgun (WGS) entry which is preliminary data.</text>
</comment>
<dbReference type="RefSeq" id="WP_312876055.1">
    <property type="nucleotide sequence ID" value="NZ_JACHXX010000016.1"/>
</dbReference>
<keyword evidence="3" id="KW-1185">Reference proteome</keyword>
<sequence>MLTDVLNLSTGKNHSTEVKLKPFIIPENFTSGFAMALMAKDIETAASLARQLGKPEPGLEHAAALWKESLERVGKAADHTEIYSYLKVARQDR</sequence>
<protein>
    <submittedName>
        <fullName evidence="2">3-hydroxyisobutyrate dehydrogenase-like beta-hydroxyacid dehydrogenase</fullName>
    </submittedName>
</protein>
<evidence type="ECO:0000313" key="2">
    <source>
        <dbReference type="EMBL" id="MBB3166381.1"/>
    </source>
</evidence>
<dbReference type="InterPro" id="IPR013328">
    <property type="entry name" value="6PGD_dom2"/>
</dbReference>
<organism evidence="2 3">
    <name type="scientific">Rhizobium laguerreae</name>
    <dbReference type="NCBI Taxonomy" id="1076926"/>
    <lineage>
        <taxon>Bacteria</taxon>
        <taxon>Pseudomonadati</taxon>
        <taxon>Pseudomonadota</taxon>
        <taxon>Alphaproteobacteria</taxon>
        <taxon>Hyphomicrobiales</taxon>
        <taxon>Rhizobiaceae</taxon>
        <taxon>Rhizobium/Agrobacterium group</taxon>
        <taxon>Rhizobium</taxon>
    </lineage>
</organism>
<gene>
    <name evidence="2" type="ORF">FHS25_006898</name>
</gene>
<evidence type="ECO:0000259" key="1">
    <source>
        <dbReference type="Pfam" id="PF14833"/>
    </source>
</evidence>
<name>A0ABR6GKL1_9HYPH</name>
<reference evidence="2 3" key="1">
    <citation type="submission" date="2020-08" db="EMBL/GenBank/DDBJ databases">
        <title>Genomic Encyclopedia of Type Strains, Phase III (KMG-III): the genomes of soil and plant-associated and newly described type strains.</title>
        <authorList>
            <person name="Whitman W."/>
        </authorList>
    </citation>
    <scope>NUCLEOTIDE SEQUENCE [LARGE SCALE GENOMIC DNA]</scope>
    <source>
        <strain evidence="2 3">CECT 8280</strain>
    </source>
</reference>
<dbReference type="InterPro" id="IPR029154">
    <property type="entry name" value="HIBADH-like_NADP-bd"/>
</dbReference>
<evidence type="ECO:0000313" key="3">
    <source>
        <dbReference type="Proteomes" id="UP000542811"/>
    </source>
</evidence>
<proteinExistence type="predicted"/>
<dbReference type="Gene3D" id="1.10.1040.10">
    <property type="entry name" value="N-(1-d-carboxylethyl)-l-norvaline Dehydrogenase, domain 2"/>
    <property type="match status" value="1"/>
</dbReference>